<dbReference type="InterPro" id="IPR015410">
    <property type="entry name" value="DUF1985"/>
</dbReference>
<dbReference type="EMBL" id="PNBA02000016">
    <property type="protein sequence ID" value="KAG6397200.1"/>
    <property type="molecule type" value="Genomic_DNA"/>
</dbReference>
<evidence type="ECO:0000313" key="3">
    <source>
        <dbReference type="EMBL" id="KAG6397200.1"/>
    </source>
</evidence>
<dbReference type="PANTHER" id="PTHR48449:SF1">
    <property type="entry name" value="DUF1985 DOMAIN-CONTAINING PROTEIN"/>
    <property type="match status" value="1"/>
</dbReference>
<feature type="compositionally biased region" description="Basic residues" evidence="1">
    <location>
        <begin position="613"/>
        <end position="626"/>
    </location>
</feature>
<dbReference type="Proteomes" id="UP000298416">
    <property type="component" value="Unassembled WGS sequence"/>
</dbReference>
<comment type="caution">
    <text evidence="3">The sequence shown here is derived from an EMBL/GenBank/DDBJ whole genome shotgun (WGS) entry which is preliminary data.</text>
</comment>
<feature type="region of interest" description="Disordered" evidence="1">
    <location>
        <begin position="1"/>
        <end position="35"/>
    </location>
</feature>
<protein>
    <recommendedName>
        <fullName evidence="2">DUF1985 domain-containing protein</fullName>
    </recommendedName>
</protein>
<feature type="compositionally biased region" description="Basic and acidic residues" evidence="1">
    <location>
        <begin position="652"/>
        <end position="663"/>
    </location>
</feature>
<dbReference type="AlphaFoldDB" id="A0A8X8WKR3"/>
<feature type="compositionally biased region" description="Polar residues" evidence="1">
    <location>
        <begin position="416"/>
        <end position="425"/>
    </location>
</feature>
<evidence type="ECO:0000256" key="1">
    <source>
        <dbReference type="SAM" id="MobiDB-lite"/>
    </source>
</evidence>
<feature type="compositionally biased region" description="Basic residues" evidence="1">
    <location>
        <begin position="429"/>
        <end position="439"/>
    </location>
</feature>
<organism evidence="3">
    <name type="scientific">Salvia splendens</name>
    <name type="common">Scarlet sage</name>
    <dbReference type="NCBI Taxonomy" id="180675"/>
    <lineage>
        <taxon>Eukaryota</taxon>
        <taxon>Viridiplantae</taxon>
        <taxon>Streptophyta</taxon>
        <taxon>Embryophyta</taxon>
        <taxon>Tracheophyta</taxon>
        <taxon>Spermatophyta</taxon>
        <taxon>Magnoliopsida</taxon>
        <taxon>eudicotyledons</taxon>
        <taxon>Gunneridae</taxon>
        <taxon>Pentapetalae</taxon>
        <taxon>asterids</taxon>
        <taxon>lamiids</taxon>
        <taxon>Lamiales</taxon>
        <taxon>Lamiaceae</taxon>
        <taxon>Nepetoideae</taxon>
        <taxon>Mentheae</taxon>
        <taxon>Salviinae</taxon>
        <taxon>Salvia</taxon>
        <taxon>Salvia subgen. Calosphace</taxon>
        <taxon>core Calosphace</taxon>
    </lineage>
</organism>
<reference evidence="3" key="2">
    <citation type="submission" date="2020-08" db="EMBL/GenBank/DDBJ databases">
        <title>Plant Genome Project.</title>
        <authorList>
            <person name="Zhang R.-G."/>
        </authorList>
    </citation>
    <scope>NUCLEOTIDE SEQUENCE</scope>
    <source>
        <strain evidence="3">Huo1</strain>
        <tissue evidence="3">Leaf</tissue>
    </source>
</reference>
<feature type="region of interest" description="Disordered" evidence="1">
    <location>
        <begin position="502"/>
        <end position="685"/>
    </location>
</feature>
<evidence type="ECO:0000259" key="2">
    <source>
        <dbReference type="Pfam" id="PF09331"/>
    </source>
</evidence>
<sequence>MGEEGKKEAEKGGGPSHRRAEEGARGHGINAQKGQEEVNWTWKRKPLQGFSHSISLSYRKKVFDDIRSVLTCVGGEKLLQRFSDGCFGHLMRFVGGVSCSKALHEMISREITFPKAKGDELWFHVGETNIRFAIAEYALVTGLHFGSSTFDPLGSHEIPPEGLFMRLWKGRPITANHLWGLFNLQHLSMSPEDYLKVAHVLAMHLMALGYDQSKRIEPWVWVLVEDLDQWNSFPWGAYTYQALVHFVSILPTKRGNIKHRLRYFVSGPVWALQIWAYEAIPCLPNLCASFTREVRVPRCLKWSFLIRGKRLHKHILDSKLVCHVTLEPTADERLQPYWLSLQTQQPLGVRYPSPRTRQRQVVAPPPRVVGAVKRARVPVLYNYLTSTDDASASSSLPEPRHAAPLEPVEVPDTDGSVHSTPQPSERPSRRLNRTPRRPQRCPQALDEARFVDQVSGKVVDHLVQLLVPQMKQWINDRFDQMEKPQGCNAKSAKADAEIAVKNKKKKKSFGGGSSSMLDTGVAGDGISSSNQEDSVMPSERSREKRDVPIRPHSYANKPVKSEMKQNPVEANPYSSKTMTTKRLKTKKCPTSNEETSDGDVNEGSKSPSGDERRRKKKKRSKKRKQKYWQSSSAESSSSDGDRRRRNRRKCRRESSSESSDFGRRSSRRHHRSRQSHHRHDRHHAD</sequence>
<dbReference type="PANTHER" id="PTHR48449">
    <property type="entry name" value="DUF1985 DOMAIN-CONTAINING PROTEIN"/>
    <property type="match status" value="1"/>
</dbReference>
<name>A0A8X8WKR3_SALSN</name>
<evidence type="ECO:0000313" key="4">
    <source>
        <dbReference type="Proteomes" id="UP000298416"/>
    </source>
</evidence>
<accession>A0A8X8WKR3</accession>
<feature type="compositionally biased region" description="Basic and acidic residues" evidence="1">
    <location>
        <begin position="1"/>
        <end position="11"/>
    </location>
</feature>
<keyword evidence="4" id="KW-1185">Reference proteome</keyword>
<dbReference type="Pfam" id="PF09331">
    <property type="entry name" value="DUF1985"/>
    <property type="match status" value="1"/>
</dbReference>
<gene>
    <name evidence="3" type="ORF">SASPL_143366</name>
</gene>
<reference evidence="3" key="1">
    <citation type="submission" date="2018-01" db="EMBL/GenBank/DDBJ databases">
        <authorList>
            <person name="Mao J.F."/>
        </authorList>
    </citation>
    <scope>NUCLEOTIDE SEQUENCE</scope>
    <source>
        <strain evidence="3">Huo1</strain>
        <tissue evidence="3">Leaf</tissue>
    </source>
</reference>
<proteinExistence type="predicted"/>
<feature type="domain" description="DUF1985" evidence="2">
    <location>
        <begin position="116"/>
        <end position="244"/>
    </location>
</feature>
<feature type="compositionally biased region" description="Basic and acidic residues" evidence="1">
    <location>
        <begin position="539"/>
        <end position="549"/>
    </location>
</feature>
<feature type="region of interest" description="Disordered" evidence="1">
    <location>
        <begin position="389"/>
        <end position="444"/>
    </location>
</feature>
<feature type="compositionally biased region" description="Basic residues" evidence="1">
    <location>
        <begin position="664"/>
        <end position="685"/>
    </location>
</feature>